<keyword evidence="1" id="KW-0812">Transmembrane</keyword>
<accession>A0A3M2RR38</accession>
<dbReference type="Proteomes" id="UP000277212">
    <property type="component" value="Unassembled WGS sequence"/>
</dbReference>
<gene>
    <name evidence="2" type="ORF">CDV36_012719</name>
</gene>
<keyword evidence="1" id="KW-1133">Transmembrane helix</keyword>
<name>A0A3M2RR38_9HYPO</name>
<keyword evidence="3" id="KW-1185">Reference proteome</keyword>
<reference evidence="2 3" key="1">
    <citation type="submission" date="2017-06" db="EMBL/GenBank/DDBJ databases">
        <title>Comparative genomic analysis of Ambrosia Fusariam Clade fungi.</title>
        <authorList>
            <person name="Stajich J.E."/>
            <person name="Carrillo J."/>
            <person name="Kijimoto T."/>
            <person name="Eskalen A."/>
            <person name="O'Donnell K."/>
            <person name="Kasson M."/>
        </authorList>
    </citation>
    <scope>NUCLEOTIDE SEQUENCE [LARGE SCALE GENOMIC DNA]</scope>
    <source>
        <strain evidence="2">UCR3666</strain>
    </source>
</reference>
<dbReference type="PANTHER" id="PTHR35043:SF7">
    <property type="entry name" value="TRANSCRIPTION FACTOR DOMAIN-CONTAINING PROTEIN"/>
    <property type="match status" value="1"/>
</dbReference>
<evidence type="ECO:0000256" key="1">
    <source>
        <dbReference type="SAM" id="Phobius"/>
    </source>
</evidence>
<evidence type="ECO:0000313" key="3">
    <source>
        <dbReference type="Proteomes" id="UP000277212"/>
    </source>
</evidence>
<dbReference type="PANTHER" id="PTHR35043">
    <property type="entry name" value="TRANSCRIPTION FACTOR DOMAIN-CONTAINING PROTEIN"/>
    <property type="match status" value="1"/>
</dbReference>
<comment type="caution">
    <text evidence="2">The sequence shown here is derived from an EMBL/GenBank/DDBJ whole genome shotgun (WGS) entry which is preliminary data.</text>
</comment>
<keyword evidence="1" id="KW-0472">Membrane</keyword>
<feature type="transmembrane region" description="Helical" evidence="1">
    <location>
        <begin position="521"/>
        <end position="539"/>
    </location>
</feature>
<dbReference type="STRING" id="2010991.A0A3M2RR38"/>
<feature type="transmembrane region" description="Helical" evidence="1">
    <location>
        <begin position="212"/>
        <end position="230"/>
    </location>
</feature>
<evidence type="ECO:0000313" key="2">
    <source>
        <dbReference type="EMBL" id="RMJ07669.1"/>
    </source>
</evidence>
<protein>
    <submittedName>
        <fullName evidence="2">Uncharacterized protein</fullName>
    </submittedName>
</protein>
<feature type="transmembrane region" description="Helical" evidence="1">
    <location>
        <begin position="482"/>
        <end position="501"/>
    </location>
</feature>
<organism evidence="2 3">
    <name type="scientific">Fusarium kuroshium</name>
    <dbReference type="NCBI Taxonomy" id="2010991"/>
    <lineage>
        <taxon>Eukaryota</taxon>
        <taxon>Fungi</taxon>
        <taxon>Dikarya</taxon>
        <taxon>Ascomycota</taxon>
        <taxon>Pezizomycotina</taxon>
        <taxon>Sordariomycetes</taxon>
        <taxon>Hypocreomycetidae</taxon>
        <taxon>Hypocreales</taxon>
        <taxon>Nectriaceae</taxon>
        <taxon>Fusarium</taxon>
        <taxon>Fusarium solani species complex</taxon>
    </lineage>
</organism>
<sequence length="565" mass="64372">MATGVPTNIHPWSVLAPYENSTYDLRNVISRKWVDSPNIRGTLDILQSCVLTLVACIYTALHLDVPTKTKWHRILYSKVKWSLITLFAPEIVLYMAADQLFEAWNLRKKLKKLRLTQASAPQDFDIDLMYAFFVVMGGVRIDIKDLLSRPDLDTESRWGVGSLPREDVEGRGTTTIRVSGTTVLWLAGHGHWIKIPRAKITDKSKADTFQKILVLIQVSWMIMQCIARWINKLPLTLLEIHTMVHVVCAMILYGFWFKKPLNVQDPEVIRPDVEGFEGEIALLLQRQFYTTISASLSLLDPNQPFPDNCDEPLRFVGPGIGVKLSTGDVLPIGLALYAVPEAQDEDSPENPLAVQPKDDPSFETTKEFYNRWKAILSTFGHKRDDGIMKCADFIDAASRNDDDEDIFKWKLRSMPFSEGKRNLDIDFTTFRGMSAKELNDELDEFFSWYGTLLGLAVFLSALYGGIHLSAWNWVFPTSWEGLVWKVACFLIAAVLPLYHIFNRLRVNLFALHDGMETAMHVVLSSTLGIYMLARIYIIFEAFASLRHVPIGVYMAPVWVQMFPHF</sequence>
<dbReference type="OrthoDB" id="3061561at2759"/>
<dbReference type="AlphaFoldDB" id="A0A3M2RR38"/>
<feature type="transmembrane region" description="Helical" evidence="1">
    <location>
        <begin position="236"/>
        <end position="256"/>
    </location>
</feature>
<dbReference type="EMBL" id="NKUJ01000328">
    <property type="protein sequence ID" value="RMJ07669.1"/>
    <property type="molecule type" value="Genomic_DNA"/>
</dbReference>
<proteinExistence type="predicted"/>
<feature type="transmembrane region" description="Helical" evidence="1">
    <location>
        <begin position="446"/>
        <end position="470"/>
    </location>
</feature>